<dbReference type="InterPro" id="IPR010666">
    <property type="entry name" value="Znf_GRF"/>
</dbReference>
<dbReference type="EMBL" id="RZGK01000004">
    <property type="protein sequence ID" value="KAF9699777.1"/>
    <property type="molecule type" value="Genomic_DNA"/>
</dbReference>
<evidence type="ECO:0000259" key="6">
    <source>
        <dbReference type="PROSITE" id="PS51999"/>
    </source>
</evidence>
<proteinExistence type="predicted"/>
<keyword evidence="2 4" id="KW-0863">Zinc-finger</keyword>
<dbReference type="GO" id="GO:0008270">
    <property type="term" value="F:zinc ion binding"/>
    <property type="evidence" value="ECO:0007669"/>
    <property type="project" value="UniProtKB-KW"/>
</dbReference>
<protein>
    <recommendedName>
        <fullName evidence="6">GRF-type domain-containing protein</fullName>
    </recommendedName>
</protein>
<keyword evidence="3" id="KW-0862">Zinc</keyword>
<evidence type="ECO:0000256" key="1">
    <source>
        <dbReference type="ARBA" id="ARBA00022723"/>
    </source>
</evidence>
<dbReference type="PROSITE" id="PS51999">
    <property type="entry name" value="ZF_GRF"/>
    <property type="match status" value="1"/>
</dbReference>
<feature type="region of interest" description="Disordered" evidence="5">
    <location>
        <begin position="193"/>
        <end position="214"/>
    </location>
</feature>
<keyword evidence="8" id="KW-1185">Reference proteome</keyword>
<name>A0A8H7JBM6_9PLEO</name>
<keyword evidence="1" id="KW-0479">Metal-binding</keyword>
<evidence type="ECO:0000256" key="5">
    <source>
        <dbReference type="SAM" id="MobiDB-lite"/>
    </source>
</evidence>
<feature type="region of interest" description="Disordered" evidence="5">
    <location>
        <begin position="83"/>
        <end position="138"/>
    </location>
</feature>
<accession>A0A8H7JBM6</accession>
<reference evidence="7" key="2">
    <citation type="submission" date="2020-09" db="EMBL/GenBank/DDBJ databases">
        <title>Reference genome assembly for Australian Ascochyta lentis isolate Al4.</title>
        <authorList>
            <person name="Lee R.C."/>
            <person name="Farfan-Caceres L.M."/>
            <person name="Debler J.W."/>
            <person name="Williams A.H."/>
            <person name="Henares B.M."/>
        </authorList>
    </citation>
    <scope>NUCLEOTIDE SEQUENCE</scope>
    <source>
        <strain evidence="7">Al4</strain>
    </source>
</reference>
<feature type="domain" description="GRF-type" evidence="6">
    <location>
        <begin position="31"/>
        <end position="75"/>
    </location>
</feature>
<sequence length="344" mass="38598">MSGFTRRRGAAGAERAAQKGLFIDGVWHCDCTLRQPANHFEVKKQGPNQGKWFRTCQKQQGDQSRCKFFLWDSYAHPREAAALANNTSTESPHTTSKTPSKRPTSPSPPCTSESGRRDSTRKRVRAASPDVDDEYDFNATDEAFKEELNSVMIAVETPRKAARTSDFVTPSARRTLPWNKDRVATNASELQTPQTTRTVQADHFPPKLGRSLFTPSRPIEEVPQTGTPFSSPYVTPTPSRFKDVTEDVTEADLVRDVFGLLQDANIQLNSETERDLSNLLLKHEKTAEGLKRGRDVTRTTIKARDAKITELTYRVGTLVAELEAERAMVKQLQWEAQTEKQSNS</sequence>
<comment type="caution">
    <text evidence="7">The sequence shown here is derived from an EMBL/GenBank/DDBJ whole genome shotgun (WGS) entry which is preliminary data.</text>
</comment>
<evidence type="ECO:0000256" key="3">
    <source>
        <dbReference type="ARBA" id="ARBA00022833"/>
    </source>
</evidence>
<evidence type="ECO:0000256" key="4">
    <source>
        <dbReference type="PROSITE-ProRule" id="PRU01343"/>
    </source>
</evidence>
<gene>
    <name evidence="7" type="ORF">EKO04_002395</name>
</gene>
<dbReference type="OrthoDB" id="430051at2759"/>
<evidence type="ECO:0000313" key="7">
    <source>
        <dbReference type="EMBL" id="KAF9699777.1"/>
    </source>
</evidence>
<organism evidence="7 8">
    <name type="scientific">Ascochyta lentis</name>
    <dbReference type="NCBI Taxonomy" id="205686"/>
    <lineage>
        <taxon>Eukaryota</taxon>
        <taxon>Fungi</taxon>
        <taxon>Dikarya</taxon>
        <taxon>Ascomycota</taxon>
        <taxon>Pezizomycotina</taxon>
        <taxon>Dothideomycetes</taxon>
        <taxon>Pleosporomycetidae</taxon>
        <taxon>Pleosporales</taxon>
        <taxon>Pleosporineae</taxon>
        <taxon>Didymellaceae</taxon>
        <taxon>Ascochyta</taxon>
    </lineage>
</organism>
<reference evidence="7" key="1">
    <citation type="submission" date="2018-12" db="EMBL/GenBank/DDBJ databases">
        <authorList>
            <person name="Syme R.A."/>
            <person name="Farfan-Caceres L."/>
            <person name="Lichtenzveig J."/>
        </authorList>
    </citation>
    <scope>NUCLEOTIDE SEQUENCE</scope>
    <source>
        <strain evidence="7">Al4</strain>
    </source>
</reference>
<dbReference type="AlphaFoldDB" id="A0A8H7JBM6"/>
<evidence type="ECO:0000313" key="8">
    <source>
        <dbReference type="Proteomes" id="UP000651452"/>
    </source>
</evidence>
<dbReference type="Proteomes" id="UP000651452">
    <property type="component" value="Unassembled WGS sequence"/>
</dbReference>
<evidence type="ECO:0000256" key="2">
    <source>
        <dbReference type="ARBA" id="ARBA00022771"/>
    </source>
</evidence>
<feature type="compositionally biased region" description="Low complexity" evidence="5">
    <location>
        <begin position="87"/>
        <end position="104"/>
    </location>
</feature>